<dbReference type="Gramene" id="RZC55599">
    <property type="protein sequence ID" value="RZC55599"/>
    <property type="gene ID" value="C5167_014455"/>
</dbReference>
<protein>
    <submittedName>
        <fullName evidence="1">Uncharacterized protein</fullName>
    </submittedName>
</protein>
<dbReference type="AlphaFoldDB" id="A0A4Y7J792"/>
<sequence length="107" mass="12434">MVWKIQFEILGHLSQGVTEAVIANRNEPDMLLRESGLNKDLLKKASVLHYGSMSLIEEPCRSTQLAAMKIQKNKLFPSLFFHDRGYLQDKIEWRWGDFDQKIQVSIN</sequence>
<dbReference type="Gene3D" id="3.40.1190.20">
    <property type="match status" value="1"/>
</dbReference>
<reference evidence="1 2" key="1">
    <citation type="journal article" date="2018" name="Science">
        <title>The opium poppy genome and morphinan production.</title>
        <authorList>
            <person name="Guo L."/>
            <person name="Winzer T."/>
            <person name="Yang X."/>
            <person name="Li Y."/>
            <person name="Ning Z."/>
            <person name="He Z."/>
            <person name="Teodor R."/>
            <person name="Lu Y."/>
            <person name="Bowser T.A."/>
            <person name="Graham I.A."/>
            <person name="Ye K."/>
        </authorList>
    </citation>
    <scope>NUCLEOTIDE SEQUENCE [LARGE SCALE GENOMIC DNA]</scope>
    <source>
        <strain evidence="2">cv. HN1</strain>
        <tissue evidence="1">Leaves</tissue>
    </source>
</reference>
<gene>
    <name evidence="1" type="ORF">C5167_014455</name>
</gene>
<dbReference type="EMBL" id="CM010717">
    <property type="protein sequence ID" value="RZC55599.1"/>
    <property type="molecule type" value="Genomic_DNA"/>
</dbReference>
<name>A0A4Y7J792_PAPSO</name>
<evidence type="ECO:0000313" key="2">
    <source>
        <dbReference type="Proteomes" id="UP000316621"/>
    </source>
</evidence>
<keyword evidence="2" id="KW-1185">Reference proteome</keyword>
<accession>A0A4Y7J792</accession>
<evidence type="ECO:0000313" key="1">
    <source>
        <dbReference type="EMBL" id="RZC55599.1"/>
    </source>
</evidence>
<organism evidence="1 2">
    <name type="scientific">Papaver somniferum</name>
    <name type="common">Opium poppy</name>
    <dbReference type="NCBI Taxonomy" id="3469"/>
    <lineage>
        <taxon>Eukaryota</taxon>
        <taxon>Viridiplantae</taxon>
        <taxon>Streptophyta</taxon>
        <taxon>Embryophyta</taxon>
        <taxon>Tracheophyta</taxon>
        <taxon>Spermatophyta</taxon>
        <taxon>Magnoliopsida</taxon>
        <taxon>Ranunculales</taxon>
        <taxon>Papaveraceae</taxon>
        <taxon>Papaveroideae</taxon>
        <taxon>Papaver</taxon>
    </lineage>
</organism>
<dbReference type="Proteomes" id="UP000316621">
    <property type="component" value="Chromosome 3"/>
</dbReference>
<dbReference type="STRING" id="3469.A0A4Y7J792"/>
<dbReference type="InterPro" id="IPR029056">
    <property type="entry name" value="Ribokinase-like"/>
</dbReference>
<proteinExistence type="predicted"/>